<accession>T0ZRB8</accession>
<dbReference type="InterPro" id="IPR002470">
    <property type="entry name" value="Peptidase_S9A"/>
</dbReference>
<dbReference type="EMBL" id="AUZX01009735">
    <property type="protein sequence ID" value="EQD50846.1"/>
    <property type="molecule type" value="Genomic_DNA"/>
</dbReference>
<comment type="caution">
    <text evidence="4">The sequence shown here is derived from an EMBL/GenBank/DDBJ whole genome shotgun (WGS) entry which is preliminary data.</text>
</comment>
<gene>
    <name evidence="4" type="ORF">B1A_13315</name>
</gene>
<name>T0ZRB8_9ZZZZ</name>
<dbReference type="InterPro" id="IPR001375">
    <property type="entry name" value="Peptidase_S9_cat"/>
</dbReference>
<keyword evidence="4" id="KW-0378">Hydrolase</keyword>
<reference evidence="4" key="1">
    <citation type="submission" date="2013-08" db="EMBL/GenBank/DDBJ databases">
        <authorList>
            <person name="Mendez C."/>
            <person name="Richter M."/>
            <person name="Ferrer M."/>
            <person name="Sanchez J."/>
        </authorList>
    </citation>
    <scope>NUCLEOTIDE SEQUENCE</scope>
</reference>
<dbReference type="AlphaFoldDB" id="T0ZRB8"/>
<comment type="catalytic activity">
    <reaction evidence="1">
        <text>Hydrolysis of Pro-|-Xaa &gt;&gt; Ala-|-Xaa in oligopeptides.</text>
        <dbReference type="EC" id="3.4.21.26"/>
    </reaction>
</comment>
<feature type="non-terminal residue" evidence="4">
    <location>
        <position position="123"/>
    </location>
</feature>
<dbReference type="PANTHER" id="PTHR42881">
    <property type="entry name" value="PROLYL ENDOPEPTIDASE"/>
    <property type="match status" value="1"/>
</dbReference>
<feature type="domain" description="Peptidase S9 prolyl oligopeptidase catalytic" evidence="3">
    <location>
        <begin position="28"/>
        <end position="122"/>
    </location>
</feature>
<evidence type="ECO:0000313" key="4">
    <source>
        <dbReference type="EMBL" id="EQD50846.1"/>
    </source>
</evidence>
<dbReference type="GO" id="GO:0004252">
    <property type="term" value="F:serine-type endopeptidase activity"/>
    <property type="evidence" value="ECO:0007669"/>
    <property type="project" value="UniProtKB-EC"/>
</dbReference>
<dbReference type="GO" id="GO:0006508">
    <property type="term" value="P:proteolysis"/>
    <property type="evidence" value="ECO:0007669"/>
    <property type="project" value="InterPro"/>
</dbReference>
<dbReference type="PANTHER" id="PTHR42881:SF2">
    <property type="entry name" value="PROLYL ENDOPEPTIDASE"/>
    <property type="match status" value="1"/>
</dbReference>
<protein>
    <recommendedName>
        <fullName evidence="2">prolyl oligopeptidase</fullName>
        <ecNumber evidence="2">3.4.21.26</ecNumber>
    </recommendedName>
</protein>
<evidence type="ECO:0000259" key="3">
    <source>
        <dbReference type="Pfam" id="PF00326"/>
    </source>
</evidence>
<dbReference type="Pfam" id="PF00326">
    <property type="entry name" value="Peptidase_S9"/>
    <property type="match status" value="1"/>
</dbReference>
<dbReference type="SUPFAM" id="SSF53474">
    <property type="entry name" value="alpha/beta-Hydrolases"/>
    <property type="match status" value="1"/>
</dbReference>
<dbReference type="InterPro" id="IPR051167">
    <property type="entry name" value="Prolyl_oligopep/macrocyclase"/>
</dbReference>
<reference evidence="4" key="2">
    <citation type="journal article" date="2014" name="ISME J.">
        <title>Microbial stratification in low pH oxic and suboxic macroscopic growths along an acid mine drainage.</title>
        <authorList>
            <person name="Mendez-Garcia C."/>
            <person name="Mesa V."/>
            <person name="Sprenger R.R."/>
            <person name="Richter M."/>
            <person name="Diez M.S."/>
            <person name="Solano J."/>
            <person name="Bargiela R."/>
            <person name="Golyshina O.V."/>
            <person name="Manteca A."/>
            <person name="Ramos J.L."/>
            <person name="Gallego J.R."/>
            <person name="Llorente I."/>
            <person name="Martins Dos Santos V.A."/>
            <person name="Jensen O.N."/>
            <person name="Pelaez A.I."/>
            <person name="Sanchez J."/>
            <person name="Ferrer M."/>
        </authorList>
    </citation>
    <scope>NUCLEOTIDE SEQUENCE</scope>
</reference>
<dbReference type="InterPro" id="IPR029058">
    <property type="entry name" value="AB_hydrolase_fold"/>
</dbReference>
<evidence type="ECO:0000256" key="2">
    <source>
        <dbReference type="ARBA" id="ARBA00011897"/>
    </source>
</evidence>
<evidence type="ECO:0000256" key="1">
    <source>
        <dbReference type="ARBA" id="ARBA00001070"/>
    </source>
</evidence>
<dbReference type="Gene3D" id="3.40.50.1820">
    <property type="entry name" value="alpha/beta hydrolase"/>
    <property type="match status" value="1"/>
</dbReference>
<proteinExistence type="predicted"/>
<dbReference type="EC" id="3.4.21.26" evidence="2"/>
<dbReference type="GO" id="GO:0005829">
    <property type="term" value="C:cytosol"/>
    <property type="evidence" value="ECO:0007669"/>
    <property type="project" value="TreeGrafter"/>
</dbReference>
<dbReference type="PRINTS" id="PR00862">
    <property type="entry name" value="PROLIGOPTASE"/>
</dbReference>
<sequence length="123" mass="13001">MCVDGAALLTGYGGMHVPSTPRYNPSLITWCEAGGRAAVANLRGGCELGEEWHLAGRRDRKENVFQDFAAVAEFLVAHGNADRGKVVIHGRSNGGLLVGDAVVRNPELFAAAACGVPLLDMLR</sequence>
<dbReference type="GO" id="GO:0070012">
    <property type="term" value="F:oligopeptidase activity"/>
    <property type="evidence" value="ECO:0007669"/>
    <property type="project" value="TreeGrafter"/>
</dbReference>
<organism evidence="4">
    <name type="scientific">mine drainage metagenome</name>
    <dbReference type="NCBI Taxonomy" id="410659"/>
    <lineage>
        <taxon>unclassified sequences</taxon>
        <taxon>metagenomes</taxon>
        <taxon>ecological metagenomes</taxon>
    </lineage>
</organism>